<dbReference type="GO" id="GO:0042121">
    <property type="term" value="P:alginic acid biosynthetic process"/>
    <property type="evidence" value="ECO:0007669"/>
    <property type="project" value="InterPro"/>
</dbReference>
<evidence type="ECO:0000256" key="4">
    <source>
        <dbReference type="ARBA" id="ARBA00022692"/>
    </source>
</evidence>
<evidence type="ECO:0000256" key="8">
    <source>
        <dbReference type="SAM" id="Phobius"/>
    </source>
</evidence>
<keyword evidence="10" id="KW-1185">Reference proteome</keyword>
<keyword evidence="7 9" id="KW-0808">Transferase</keyword>
<dbReference type="InterPro" id="IPR051085">
    <property type="entry name" value="MB_O-acyltransferase"/>
</dbReference>
<dbReference type="AlphaFoldDB" id="A0A1H7H4U2"/>
<keyword evidence="5 8" id="KW-1133">Transmembrane helix</keyword>
<keyword evidence="4 8" id="KW-0812">Transmembrane</keyword>
<evidence type="ECO:0000256" key="7">
    <source>
        <dbReference type="PIRNR" id="PIRNR016636"/>
    </source>
</evidence>
<evidence type="ECO:0000313" key="10">
    <source>
        <dbReference type="Proteomes" id="UP000182321"/>
    </source>
</evidence>
<dbReference type="PIRSF" id="PIRSF016636">
    <property type="entry name" value="AlgI_DltB"/>
    <property type="match status" value="1"/>
</dbReference>
<evidence type="ECO:0000256" key="1">
    <source>
        <dbReference type="ARBA" id="ARBA00004651"/>
    </source>
</evidence>
<comment type="subcellular location">
    <subcellularLocation>
        <location evidence="1">Cell membrane</location>
        <topology evidence="1">Multi-pass membrane protein</topology>
    </subcellularLocation>
</comment>
<feature type="transmembrane region" description="Helical" evidence="8">
    <location>
        <begin position="431"/>
        <end position="449"/>
    </location>
</feature>
<dbReference type="GO" id="GO:0016746">
    <property type="term" value="F:acyltransferase activity"/>
    <property type="evidence" value="ECO:0007669"/>
    <property type="project" value="UniProtKB-KW"/>
</dbReference>
<sequence>MLFNSTEFLLFFPIAVLLYFVFPKKIRNYWLLICSYFYYMCWNPKYIALLVASTVVTYASGLVMEWAKNSGKAEAQIVKIKNWTVAASFVLNIGLLFYFKYINFAMDTITRIMAKLGITVTAPVFDVVLPVGISFYIFQALSYTMDVYRDEIYAEKNFFRYALFVSFFPQLVAGPIERSKNLLKQLATPGEFNYDNVRSGLLTMMWGYFLKMVIADRCAILVDTVYNNVSGYFGYQLVLASVLFALQIYCDFMSYSTIAIGAARVLGYDLMENFHLPYFATSIKDFWRRWHISLSTWLRDYLYIPLGGNRKGQLRKYFNIMVTFFVSGLWHGAAFTYIFWGVLHGIYQIIEDVLKPFTDKLLEKTKINPDNKLLFVCKIVVTFIFVDIAWVFFRANSLDDAFIVLKNSLYTANLSTIKVDLWALGLDMRNMGMLMAGTLVLFISSVMRANGDQGNKTLLVEWISRRIFIIRYALYWSCMLMIIFSMDITGQEFIYFQF</sequence>
<dbReference type="InterPro" id="IPR024194">
    <property type="entry name" value="Ac/AlaTfrase_AlgI/DltB"/>
</dbReference>
<feature type="transmembrane region" description="Helical" evidence="8">
    <location>
        <begin position="83"/>
        <end position="104"/>
    </location>
</feature>
<dbReference type="EMBL" id="FNZX01000005">
    <property type="protein sequence ID" value="SEK45319.1"/>
    <property type="molecule type" value="Genomic_DNA"/>
</dbReference>
<feature type="transmembrane region" description="Helical" evidence="8">
    <location>
        <begin position="46"/>
        <end position="63"/>
    </location>
</feature>
<dbReference type="PIRSF" id="PIRSF500217">
    <property type="entry name" value="AlgI"/>
    <property type="match status" value="1"/>
</dbReference>
<gene>
    <name evidence="9" type="ORF">SAMN02910377_00923</name>
</gene>
<accession>A0A1H7H4U2</accession>
<feature type="transmembrane region" description="Helical" evidence="8">
    <location>
        <begin position="232"/>
        <end position="250"/>
    </location>
</feature>
<organism evidence="9 10">
    <name type="scientific">Pseudobutyrivibrio ruminis</name>
    <dbReference type="NCBI Taxonomy" id="46206"/>
    <lineage>
        <taxon>Bacteria</taxon>
        <taxon>Bacillati</taxon>
        <taxon>Bacillota</taxon>
        <taxon>Clostridia</taxon>
        <taxon>Lachnospirales</taxon>
        <taxon>Lachnospiraceae</taxon>
        <taxon>Pseudobutyrivibrio</taxon>
    </lineage>
</organism>
<dbReference type="Pfam" id="PF03062">
    <property type="entry name" value="MBOAT"/>
    <property type="match status" value="1"/>
</dbReference>
<dbReference type="Proteomes" id="UP000182321">
    <property type="component" value="Unassembled WGS sequence"/>
</dbReference>
<feature type="transmembrane region" description="Helical" evidence="8">
    <location>
        <begin position="317"/>
        <end position="340"/>
    </location>
</feature>
<reference evidence="10" key="1">
    <citation type="submission" date="2016-10" db="EMBL/GenBank/DDBJ databases">
        <authorList>
            <person name="Varghese N."/>
            <person name="Submissions S."/>
        </authorList>
    </citation>
    <scope>NUCLEOTIDE SEQUENCE [LARGE SCALE GENOMIC DNA]</scope>
    <source>
        <strain evidence="10">ACV-9</strain>
    </source>
</reference>
<evidence type="ECO:0000256" key="3">
    <source>
        <dbReference type="ARBA" id="ARBA00022475"/>
    </source>
</evidence>
<feature type="transmembrane region" description="Helical" evidence="8">
    <location>
        <begin position="116"/>
        <end position="138"/>
    </location>
</feature>
<dbReference type="InterPro" id="IPR004299">
    <property type="entry name" value="MBOAT_fam"/>
</dbReference>
<evidence type="ECO:0000256" key="2">
    <source>
        <dbReference type="ARBA" id="ARBA00010323"/>
    </source>
</evidence>
<dbReference type="PANTHER" id="PTHR13285:SF18">
    <property type="entry name" value="PROTEIN-CYSTEINE N-PALMITOYLTRANSFERASE RASP"/>
    <property type="match status" value="1"/>
</dbReference>
<protein>
    <submittedName>
        <fullName evidence="9">D-alanyl-lipoteichoic acid acyltransferase DltB, MBOAT superfamily</fullName>
    </submittedName>
</protein>
<name>A0A1H7H4U2_9FIRM</name>
<comment type="similarity">
    <text evidence="2 7">Belongs to the membrane-bound acyltransferase family.</text>
</comment>
<dbReference type="RefSeq" id="WP_074789722.1">
    <property type="nucleotide sequence ID" value="NZ_FNZX01000005.1"/>
</dbReference>
<keyword evidence="7 9" id="KW-0012">Acyltransferase</keyword>
<proteinExistence type="inferred from homology"/>
<dbReference type="GO" id="GO:0005886">
    <property type="term" value="C:plasma membrane"/>
    <property type="evidence" value="ECO:0007669"/>
    <property type="project" value="UniProtKB-SubCell"/>
</dbReference>
<dbReference type="PANTHER" id="PTHR13285">
    <property type="entry name" value="ACYLTRANSFERASE"/>
    <property type="match status" value="1"/>
</dbReference>
<feature type="transmembrane region" description="Helical" evidence="8">
    <location>
        <begin position="6"/>
        <end position="22"/>
    </location>
</feature>
<evidence type="ECO:0000256" key="5">
    <source>
        <dbReference type="ARBA" id="ARBA00022989"/>
    </source>
</evidence>
<feature type="transmembrane region" description="Helical" evidence="8">
    <location>
        <begin position="373"/>
        <end position="393"/>
    </location>
</feature>
<feature type="transmembrane region" description="Helical" evidence="8">
    <location>
        <begin position="469"/>
        <end position="488"/>
    </location>
</feature>
<evidence type="ECO:0000313" key="9">
    <source>
        <dbReference type="EMBL" id="SEK45319.1"/>
    </source>
</evidence>
<keyword evidence="3 7" id="KW-1003">Cell membrane</keyword>
<feature type="transmembrane region" description="Helical" evidence="8">
    <location>
        <begin position="208"/>
        <end position="226"/>
    </location>
</feature>
<dbReference type="InterPro" id="IPR028362">
    <property type="entry name" value="AlgI"/>
</dbReference>
<evidence type="ECO:0000256" key="6">
    <source>
        <dbReference type="ARBA" id="ARBA00023136"/>
    </source>
</evidence>
<keyword evidence="6 7" id="KW-0472">Membrane</keyword>